<evidence type="ECO:0000256" key="2">
    <source>
        <dbReference type="ARBA" id="ARBA00008974"/>
    </source>
</evidence>
<dbReference type="HOGENOM" id="CLU_021555_2_0_1"/>
<evidence type="ECO:0000256" key="5">
    <source>
        <dbReference type="ARBA" id="ARBA00023136"/>
    </source>
</evidence>
<feature type="transmembrane region" description="Helical" evidence="6">
    <location>
        <begin position="399"/>
        <end position="423"/>
    </location>
</feature>
<feature type="transmembrane region" description="Helical" evidence="6">
    <location>
        <begin position="286"/>
        <end position="315"/>
    </location>
</feature>
<keyword evidence="3 6" id="KW-0812">Transmembrane</keyword>
<feature type="transmembrane region" description="Helical" evidence="6">
    <location>
        <begin position="443"/>
        <end position="469"/>
    </location>
</feature>
<organism evidence="7 8">
    <name type="scientific">Capronia epimyces CBS 606.96</name>
    <dbReference type="NCBI Taxonomy" id="1182542"/>
    <lineage>
        <taxon>Eukaryota</taxon>
        <taxon>Fungi</taxon>
        <taxon>Dikarya</taxon>
        <taxon>Ascomycota</taxon>
        <taxon>Pezizomycotina</taxon>
        <taxon>Eurotiomycetes</taxon>
        <taxon>Chaetothyriomycetidae</taxon>
        <taxon>Chaetothyriales</taxon>
        <taxon>Herpotrichiellaceae</taxon>
        <taxon>Capronia</taxon>
    </lineage>
</organism>
<dbReference type="PANTHER" id="PTHR30618">
    <property type="entry name" value="NCS1 FAMILY PURINE/PYRIMIDINE TRANSPORTER"/>
    <property type="match status" value="1"/>
</dbReference>
<dbReference type="EMBL" id="AMGY01000002">
    <property type="protein sequence ID" value="EXJ89315.1"/>
    <property type="molecule type" value="Genomic_DNA"/>
</dbReference>
<dbReference type="PANTHER" id="PTHR30618:SF2">
    <property type="entry name" value="ALLANTOIN PERMEASE-RELATED"/>
    <property type="match status" value="1"/>
</dbReference>
<feature type="transmembrane region" description="Helical" evidence="6">
    <location>
        <begin position="335"/>
        <end position="355"/>
    </location>
</feature>
<dbReference type="GeneID" id="19166512"/>
<evidence type="ECO:0000256" key="1">
    <source>
        <dbReference type="ARBA" id="ARBA00004141"/>
    </source>
</evidence>
<evidence type="ECO:0000313" key="7">
    <source>
        <dbReference type="EMBL" id="EXJ89315.1"/>
    </source>
</evidence>
<keyword evidence="8" id="KW-1185">Reference proteome</keyword>
<evidence type="ECO:0008006" key="9">
    <source>
        <dbReference type="Google" id="ProtNLM"/>
    </source>
</evidence>
<dbReference type="InterPro" id="IPR012681">
    <property type="entry name" value="NCS1"/>
</dbReference>
<dbReference type="Proteomes" id="UP000019478">
    <property type="component" value="Unassembled WGS sequence"/>
</dbReference>
<evidence type="ECO:0000256" key="6">
    <source>
        <dbReference type="SAM" id="Phobius"/>
    </source>
</evidence>
<sequence>MNPRLFIIQVAEKGKIKHEYGDGENAQNSKYLWSPDLAPVEPARRTWGWYNFMNLWISASFNVNTWQLAGSYVASGLAWWQGWLCIWAGYILTGLFVSLGGRMGAMYHIPFPVAIRSSFGIYGSVWPVLNRIVLAIIWYSVQSWIGGQCLYLMLCAVWPSTARIPNGLPESAQTSTKYMMCFFLFWLFQLVGIYFPLHKVRHLYTIKAVTAPIGGVAFAAWVAVKAGSGAGPVMSQSSSLKGSALTWTVIQAIISSLDNFSTFILNDSDFTRFAKRPSNALWSQLFTVPLTFSITSLVGLIVSSCSATLYGSPLWNPLDVLERFVTENPTSSDRAGVFFLALIFAYAQAMTNLTGANSAGSDFTALLPRYLNIRRGGYAAATLCWACMPWKLLSSSNNFLAYVGAYSVFLSAFVGPYFCDYYIIRRGHLSVVQLYSNKSSDLYWGLGGFGINAYVAYLAGLIFNIVGVAGAMGAKVPIGAWYLYQFNFLTGVLVSGVAYYLMCVFGPFKVHHSEGWNETGDAELVSSIMIHSVEESAGGIMIHGVEESAGGFSEEVKEDSKMPVIEAFKS</sequence>
<feature type="transmembrane region" description="Helical" evidence="6">
    <location>
        <begin position="481"/>
        <end position="502"/>
    </location>
</feature>
<dbReference type="Gene3D" id="1.10.4160.10">
    <property type="entry name" value="Hydantoin permease"/>
    <property type="match status" value="1"/>
</dbReference>
<feature type="transmembrane region" description="Helical" evidence="6">
    <location>
        <begin position="78"/>
        <end position="99"/>
    </location>
</feature>
<evidence type="ECO:0000256" key="4">
    <source>
        <dbReference type="ARBA" id="ARBA00022989"/>
    </source>
</evidence>
<protein>
    <recommendedName>
        <fullName evidence="9">NCS1 family nucleobase:cation symporter-1</fullName>
    </recommendedName>
</protein>
<dbReference type="InterPro" id="IPR001248">
    <property type="entry name" value="Pur-cyt_permease"/>
</dbReference>
<dbReference type="InterPro" id="IPR045225">
    <property type="entry name" value="Uracil/uridine/allantoin_perm"/>
</dbReference>
<keyword evidence="5 6" id="KW-0472">Membrane</keyword>
<comment type="subcellular location">
    <subcellularLocation>
        <location evidence="1">Membrane</location>
        <topology evidence="1">Multi-pass membrane protein</topology>
    </subcellularLocation>
</comment>
<dbReference type="AlphaFoldDB" id="W9YI14"/>
<comment type="caution">
    <text evidence="7">The sequence shown here is derived from an EMBL/GenBank/DDBJ whole genome shotgun (WGS) entry which is preliminary data.</text>
</comment>
<accession>W9YI14</accession>
<dbReference type="eggNOG" id="KOG2466">
    <property type="taxonomic scope" value="Eukaryota"/>
</dbReference>
<dbReference type="NCBIfam" id="TIGR00800">
    <property type="entry name" value="ncs1"/>
    <property type="match status" value="1"/>
</dbReference>
<feature type="transmembrane region" description="Helical" evidence="6">
    <location>
        <begin position="204"/>
        <end position="224"/>
    </location>
</feature>
<proteinExistence type="inferred from homology"/>
<keyword evidence="4 6" id="KW-1133">Transmembrane helix</keyword>
<evidence type="ECO:0000313" key="8">
    <source>
        <dbReference type="Proteomes" id="UP000019478"/>
    </source>
</evidence>
<name>W9YI14_9EURO</name>
<dbReference type="GO" id="GO:0005886">
    <property type="term" value="C:plasma membrane"/>
    <property type="evidence" value="ECO:0007669"/>
    <property type="project" value="TreeGrafter"/>
</dbReference>
<dbReference type="FunFam" id="1.10.4160.10:FF:000001">
    <property type="entry name" value="Uracil permease, putative"/>
    <property type="match status" value="1"/>
</dbReference>
<feature type="transmembrane region" description="Helical" evidence="6">
    <location>
        <begin position="177"/>
        <end position="197"/>
    </location>
</feature>
<dbReference type="GO" id="GO:0015205">
    <property type="term" value="F:nucleobase transmembrane transporter activity"/>
    <property type="evidence" value="ECO:0007669"/>
    <property type="project" value="TreeGrafter"/>
</dbReference>
<dbReference type="CDD" id="cd11482">
    <property type="entry name" value="SLC-NCS1sbd_NRT1-like"/>
    <property type="match status" value="1"/>
</dbReference>
<reference evidence="7 8" key="1">
    <citation type="submission" date="2013-03" db="EMBL/GenBank/DDBJ databases">
        <title>The Genome Sequence of Capronia epimyces CBS 606.96.</title>
        <authorList>
            <consortium name="The Broad Institute Genomics Platform"/>
            <person name="Cuomo C."/>
            <person name="de Hoog S."/>
            <person name="Gorbushina A."/>
            <person name="Walker B."/>
            <person name="Young S.K."/>
            <person name="Zeng Q."/>
            <person name="Gargeya S."/>
            <person name="Fitzgerald M."/>
            <person name="Haas B."/>
            <person name="Abouelleil A."/>
            <person name="Allen A.W."/>
            <person name="Alvarado L."/>
            <person name="Arachchi H.M."/>
            <person name="Berlin A.M."/>
            <person name="Chapman S.B."/>
            <person name="Gainer-Dewar J."/>
            <person name="Goldberg J."/>
            <person name="Griggs A."/>
            <person name="Gujja S."/>
            <person name="Hansen M."/>
            <person name="Howarth C."/>
            <person name="Imamovic A."/>
            <person name="Ireland A."/>
            <person name="Larimer J."/>
            <person name="McCowan C."/>
            <person name="Murphy C."/>
            <person name="Pearson M."/>
            <person name="Poon T.W."/>
            <person name="Priest M."/>
            <person name="Roberts A."/>
            <person name="Saif S."/>
            <person name="Shea T."/>
            <person name="Sisk P."/>
            <person name="Sykes S."/>
            <person name="Wortman J."/>
            <person name="Nusbaum C."/>
            <person name="Birren B."/>
        </authorList>
    </citation>
    <scope>NUCLEOTIDE SEQUENCE [LARGE SCALE GENOMIC DNA]</scope>
    <source>
        <strain evidence="7 8">CBS 606.96</strain>
    </source>
</reference>
<gene>
    <name evidence="7" type="ORF">A1O3_02381</name>
</gene>
<dbReference type="RefSeq" id="XP_007730712.1">
    <property type="nucleotide sequence ID" value="XM_007732522.1"/>
</dbReference>
<evidence type="ECO:0000256" key="3">
    <source>
        <dbReference type="ARBA" id="ARBA00022692"/>
    </source>
</evidence>
<comment type="similarity">
    <text evidence="2">Belongs to the purine-cytosine permease (2.A.39) family.</text>
</comment>
<dbReference type="Pfam" id="PF02133">
    <property type="entry name" value="Transp_cyt_pur"/>
    <property type="match status" value="1"/>
</dbReference>
<dbReference type="OrthoDB" id="2018619at2759"/>